<keyword evidence="2" id="KW-1185">Reference proteome</keyword>
<accession>A0ACC7NLK3</accession>
<evidence type="ECO:0000313" key="2">
    <source>
        <dbReference type="Proteomes" id="UP001629235"/>
    </source>
</evidence>
<name>A0ACC7NLK3_9BURK</name>
<dbReference type="EMBL" id="JAQQDW010000118">
    <property type="protein sequence ID" value="MFM0108453.1"/>
    <property type="molecule type" value="Genomic_DNA"/>
</dbReference>
<organism evidence="1 2">
    <name type="scientific">Paraburkholderia rhynchosiae</name>
    <dbReference type="NCBI Taxonomy" id="487049"/>
    <lineage>
        <taxon>Bacteria</taxon>
        <taxon>Pseudomonadati</taxon>
        <taxon>Pseudomonadota</taxon>
        <taxon>Betaproteobacteria</taxon>
        <taxon>Burkholderiales</taxon>
        <taxon>Burkholderiaceae</taxon>
        <taxon>Paraburkholderia</taxon>
    </lineage>
</organism>
<evidence type="ECO:0000313" key="1">
    <source>
        <dbReference type="EMBL" id="MFM0108453.1"/>
    </source>
</evidence>
<comment type="caution">
    <text evidence="1">The sequence shown here is derived from an EMBL/GenBank/DDBJ whole genome shotgun (WGS) entry which is preliminary data.</text>
</comment>
<sequence>MQTPALSQWFCEAHRLLRVVLVLPGYALAHACGRCREYDSASDSWRRTCAMSTVLLVDDEDAMKDSRGTFTGLSRTD</sequence>
<reference evidence="1 2" key="1">
    <citation type="journal article" date="2024" name="Chem. Sci.">
        <title>Discovery of megapolipeptins by genome mining of a Burkholderiales bacteria collection.</title>
        <authorList>
            <person name="Paulo B.S."/>
            <person name="Recchia M.J.J."/>
            <person name="Lee S."/>
            <person name="Fergusson C.H."/>
            <person name="Romanowski S.B."/>
            <person name="Hernandez A."/>
            <person name="Krull N."/>
            <person name="Liu D.Y."/>
            <person name="Cavanagh H."/>
            <person name="Bos A."/>
            <person name="Gray C.A."/>
            <person name="Murphy B.T."/>
            <person name="Linington R.G."/>
            <person name="Eustaquio A.S."/>
        </authorList>
    </citation>
    <scope>NUCLEOTIDE SEQUENCE [LARGE SCALE GENOMIC DNA]</scope>
    <source>
        <strain evidence="1 2">RL18-126-BIB-B</strain>
    </source>
</reference>
<gene>
    <name evidence="1" type="ORF">PQR01_34765</name>
</gene>
<protein>
    <submittedName>
        <fullName evidence="1">Uncharacterized protein</fullName>
    </submittedName>
</protein>
<proteinExistence type="predicted"/>
<dbReference type="Proteomes" id="UP001629235">
    <property type="component" value="Unassembled WGS sequence"/>
</dbReference>